<evidence type="ECO:0000313" key="1">
    <source>
        <dbReference type="EMBL" id="PKK55350.1"/>
    </source>
</evidence>
<gene>
    <name evidence="1" type="ORF">RhiirC2_722473</name>
    <name evidence="2" type="ORF">RhiirC2_833502</name>
</gene>
<evidence type="ECO:0000313" key="3">
    <source>
        <dbReference type="Proteomes" id="UP000233469"/>
    </source>
</evidence>
<reference evidence="1 3" key="1">
    <citation type="submission" date="2016-04" db="EMBL/GenBank/DDBJ databases">
        <title>Genome analyses suggest a sexual origin of heterokaryosis in a supposedly ancient asexual fungus.</title>
        <authorList>
            <person name="Ropars J."/>
            <person name="Sedzielewska K."/>
            <person name="Noel J."/>
            <person name="Charron P."/>
            <person name="Farinelli L."/>
            <person name="Marton T."/>
            <person name="Kruger M."/>
            <person name="Pelin A."/>
            <person name="Brachmann A."/>
            <person name="Corradi N."/>
        </authorList>
    </citation>
    <scope>NUCLEOTIDE SEQUENCE [LARGE SCALE GENOMIC DNA]</scope>
    <source>
        <strain evidence="1 3">C2</strain>
    </source>
</reference>
<evidence type="ECO:0008006" key="4">
    <source>
        <dbReference type="Google" id="ProtNLM"/>
    </source>
</evidence>
<dbReference type="EMBL" id="LLXL01007824">
    <property type="protein sequence ID" value="PKK55350.1"/>
    <property type="molecule type" value="Genomic_DNA"/>
</dbReference>
<dbReference type="AlphaFoldDB" id="A0A2N1M146"/>
<dbReference type="VEuPathDB" id="FungiDB:FUN_022303"/>
<protein>
    <recommendedName>
        <fullName evidence="4">BED-type domain-containing protein</fullName>
    </recommendedName>
</protein>
<evidence type="ECO:0000313" key="2">
    <source>
        <dbReference type="EMBL" id="PKK68625.1"/>
    </source>
</evidence>
<sequence length="191" mass="22108">MSEKPKSSNPTGRPKKPIWRFFEQGEEVDKGHYVAKCLACNQTFRPGKTAVMEKHIISNCSKVDQSIREAVMYMVETREVSPPNLTGTKRQSSQIENDQTTLDDFYENSDLIKERKESIDKALIKAFVCCGLPWHLIDHPFMIELFKQLRPNYTPPDRKTLTNSLLIEEILRVCVRCYNLLEDENNLTLGR</sequence>
<comment type="caution">
    <text evidence="1">The sequence shown here is derived from an EMBL/GenBank/DDBJ whole genome shotgun (WGS) entry which is preliminary data.</text>
</comment>
<name>A0A2N1M146_9GLOM</name>
<organism evidence="1 3">
    <name type="scientific">Rhizophagus irregularis</name>
    <dbReference type="NCBI Taxonomy" id="588596"/>
    <lineage>
        <taxon>Eukaryota</taxon>
        <taxon>Fungi</taxon>
        <taxon>Fungi incertae sedis</taxon>
        <taxon>Mucoromycota</taxon>
        <taxon>Glomeromycotina</taxon>
        <taxon>Glomeromycetes</taxon>
        <taxon>Glomerales</taxon>
        <taxon>Glomeraceae</taxon>
        <taxon>Rhizophagus</taxon>
    </lineage>
</organism>
<dbReference type="VEuPathDB" id="FungiDB:RhiirFUN_017102"/>
<accession>A0A2N1M146</accession>
<dbReference type="Proteomes" id="UP000233469">
    <property type="component" value="Unassembled WGS sequence"/>
</dbReference>
<dbReference type="VEuPathDB" id="FungiDB:RhiirA1_401857"/>
<reference evidence="1 3" key="2">
    <citation type="submission" date="2017-10" db="EMBL/GenBank/DDBJ databases">
        <title>Extensive intraspecific genome diversity in a model arbuscular mycorrhizal fungus.</title>
        <authorList>
            <person name="Chen E.C.H."/>
            <person name="Morin E."/>
            <person name="Baudet D."/>
            <person name="Noel J."/>
            <person name="Ndikumana S."/>
            <person name="Charron P."/>
            <person name="St-Onge C."/>
            <person name="Giorgi J."/>
            <person name="Grigoriev I.V."/>
            <person name="Roux C."/>
            <person name="Martin F.M."/>
            <person name="Corradi N."/>
        </authorList>
    </citation>
    <scope>NUCLEOTIDE SEQUENCE [LARGE SCALE GENOMIC DNA]</scope>
    <source>
        <strain evidence="1 3">C2</strain>
    </source>
</reference>
<dbReference type="EMBL" id="LLXL01000822">
    <property type="protein sequence ID" value="PKK68625.1"/>
    <property type="molecule type" value="Genomic_DNA"/>
</dbReference>
<proteinExistence type="predicted"/>